<reference evidence="2 3" key="1">
    <citation type="journal article" date="2007" name="Genome Res.">
        <title>Genome characteristics of facultatively symbiotic Frankia sp. strains reflect host range and host plant biogeography.</title>
        <authorList>
            <person name="Normand P."/>
            <person name="Lapierre P."/>
            <person name="Tisa L.S."/>
            <person name="Gogarten J.P."/>
            <person name="Alloisio N."/>
            <person name="Bagnarol E."/>
            <person name="Bassi C.A."/>
            <person name="Berry A.M."/>
            <person name="Bickhart D.M."/>
            <person name="Choisne N."/>
            <person name="Couloux A."/>
            <person name="Cournoyer B."/>
            <person name="Cruveiller S."/>
            <person name="Daubin V."/>
            <person name="Demange N."/>
            <person name="Francino M.P."/>
            <person name="Goltsman E."/>
            <person name="Huang Y."/>
            <person name="Kopp O.R."/>
            <person name="Labarre L."/>
            <person name="Lapidus A."/>
            <person name="Lavire C."/>
            <person name="Marechal J."/>
            <person name="Martinez M."/>
            <person name="Mastronunzio J.E."/>
            <person name="Mullin B.C."/>
            <person name="Niemann J."/>
            <person name="Pujic P."/>
            <person name="Rawnsley T."/>
            <person name="Rouy Z."/>
            <person name="Schenowitz C."/>
            <person name="Sellstedt A."/>
            <person name="Tavares F."/>
            <person name="Tomkins J.P."/>
            <person name="Vallenet D."/>
            <person name="Valverde C."/>
            <person name="Wall L.G."/>
            <person name="Wang Y."/>
            <person name="Medigue C."/>
            <person name="Benson D.R."/>
        </authorList>
    </citation>
    <scope>NUCLEOTIDE SEQUENCE [LARGE SCALE GENOMIC DNA]</scope>
    <source>
        <strain evidence="3">DSM 45818 / CECT 9043 / CcI3</strain>
    </source>
</reference>
<dbReference type="EMBL" id="CP000249">
    <property type="protein sequence ID" value="ABD11546.1"/>
    <property type="molecule type" value="Genomic_DNA"/>
</dbReference>
<dbReference type="Proteomes" id="UP000001937">
    <property type="component" value="Chromosome"/>
</dbReference>
<keyword evidence="1" id="KW-0732">Signal</keyword>
<dbReference type="AlphaFoldDB" id="Q2JAZ6"/>
<dbReference type="RefSeq" id="WP_011436593.1">
    <property type="nucleotide sequence ID" value="NC_007777.1"/>
</dbReference>
<evidence type="ECO:0008006" key="4">
    <source>
        <dbReference type="Google" id="ProtNLM"/>
    </source>
</evidence>
<feature type="signal peptide" evidence="1">
    <location>
        <begin position="1"/>
        <end position="30"/>
    </location>
</feature>
<name>Q2JAZ6_FRACC</name>
<dbReference type="OrthoDB" id="5511088at2"/>
<dbReference type="KEGG" id="fra:Francci3_2176"/>
<protein>
    <recommendedName>
        <fullName evidence="4">Secreted protein</fullName>
    </recommendedName>
</protein>
<evidence type="ECO:0000256" key="1">
    <source>
        <dbReference type="SAM" id="SignalP"/>
    </source>
</evidence>
<organism evidence="2 3">
    <name type="scientific">Frankia casuarinae (strain DSM 45818 / CECT 9043 / HFP020203 / CcI3)</name>
    <dbReference type="NCBI Taxonomy" id="106370"/>
    <lineage>
        <taxon>Bacteria</taxon>
        <taxon>Bacillati</taxon>
        <taxon>Actinomycetota</taxon>
        <taxon>Actinomycetes</taxon>
        <taxon>Frankiales</taxon>
        <taxon>Frankiaceae</taxon>
        <taxon>Frankia</taxon>
    </lineage>
</organism>
<gene>
    <name evidence="2" type="ordered locus">Francci3_2176</name>
</gene>
<dbReference type="eggNOG" id="ENOG5032YH8">
    <property type="taxonomic scope" value="Bacteria"/>
</dbReference>
<evidence type="ECO:0000313" key="3">
    <source>
        <dbReference type="Proteomes" id="UP000001937"/>
    </source>
</evidence>
<keyword evidence="3" id="KW-1185">Reference proteome</keyword>
<evidence type="ECO:0000313" key="2">
    <source>
        <dbReference type="EMBL" id="ABD11546.1"/>
    </source>
</evidence>
<proteinExistence type="predicted"/>
<accession>Q2JAZ6</accession>
<sequence length="255" mass="27065">MVDITRIRRLLPALVAALALTIVSAPAANAASGNPGVVPPGARVFGKSYGAWSAAWWQYALAQPTTTNPLIDPTGALCNVGQSGSVFFLVGAFGGEKVVRNDCTVPAGKALFFPLVNVFDANNPGENRTARELWREMEAGLSFANLHASVDGIPVGKLRRYRACAGPVHRCAHPFSITLPDDNIFNAPAGIYTPAVADGIYLLLKPLAPGRHTITFGGTGRSDITGPFSADITYHLTVRPGHHHVHDRYASSSDK</sequence>
<dbReference type="HOGENOM" id="CLU_076587_0_0_11"/>
<feature type="chain" id="PRO_5004210711" description="Secreted protein" evidence="1">
    <location>
        <begin position="31"/>
        <end position="255"/>
    </location>
</feature>